<dbReference type="PROSITE" id="PS51792">
    <property type="entry name" value="YIPPEE"/>
    <property type="match status" value="1"/>
</dbReference>
<evidence type="ECO:0000313" key="6">
    <source>
        <dbReference type="EMBL" id="CDR42791.1"/>
    </source>
</evidence>
<dbReference type="STRING" id="36022.A0A061B7B5"/>
<feature type="domain" description="Yippee" evidence="5">
    <location>
        <begin position="17"/>
        <end position="114"/>
    </location>
</feature>
<name>A0A061B7B5_CYBFA</name>
<dbReference type="Pfam" id="PF03226">
    <property type="entry name" value="Yippee-Mis18"/>
    <property type="match status" value="1"/>
</dbReference>
<dbReference type="AlphaFoldDB" id="A0A061B7B5"/>
<protein>
    <recommendedName>
        <fullName evidence="4">Protein yippee-like</fullName>
    </recommendedName>
</protein>
<evidence type="ECO:0000256" key="3">
    <source>
        <dbReference type="ARBA" id="ARBA00022833"/>
    </source>
</evidence>
<evidence type="ECO:0000256" key="2">
    <source>
        <dbReference type="ARBA" id="ARBA00022723"/>
    </source>
</evidence>
<dbReference type="InterPro" id="IPR034751">
    <property type="entry name" value="Yippee"/>
</dbReference>
<dbReference type="PANTHER" id="PTHR13848">
    <property type="entry name" value="PROTEIN YIPPEE-LIKE CG15309-RELATED"/>
    <property type="match status" value="1"/>
</dbReference>
<sequence>MGLYYQKQLDNKNNTRTIYRCADCHSHIFTSAHVQSDNFNGKHGPGFLVSRVVNVKPGKFEAREMLTGMYEVCDIHCQQCDLYLGWKYLHADRYEEKYKEHSYVMELRDLDHDDKDKKMTRHSNVLNVWY</sequence>
<proteinExistence type="inferred from homology"/>
<dbReference type="InterPro" id="IPR039058">
    <property type="entry name" value="Yippee_fam"/>
</dbReference>
<dbReference type="Proteomes" id="UP000189513">
    <property type="component" value="Unassembled WGS sequence"/>
</dbReference>
<evidence type="ECO:0000259" key="5">
    <source>
        <dbReference type="PROSITE" id="PS51792"/>
    </source>
</evidence>
<evidence type="ECO:0000313" key="8">
    <source>
        <dbReference type="Proteomes" id="UP000189513"/>
    </source>
</evidence>
<dbReference type="OrthoDB" id="6407410at2759"/>
<dbReference type="VEuPathDB" id="FungiDB:BON22_3160"/>
<evidence type="ECO:0000256" key="4">
    <source>
        <dbReference type="RuleBase" id="RU110713"/>
    </source>
</evidence>
<keyword evidence="2" id="KW-0479">Metal-binding</keyword>
<comment type="similarity">
    <text evidence="1 4">Belongs to the yippee family.</text>
</comment>
<keyword evidence="8" id="KW-1185">Reference proteome</keyword>
<reference evidence="8" key="2">
    <citation type="journal article" date="2017" name="Genome Announc.">
        <title>Genome sequences of Cyberlindnera fabianii 65, Pichia kudriavzevii 129, and Saccharomyces cerevisiae 131 isolated from fermented masau fruits in Zimbabwe.</title>
        <authorList>
            <person name="van Rijswijck I.M.H."/>
            <person name="Derks M.F.L."/>
            <person name="Abee T."/>
            <person name="de Ridder D."/>
            <person name="Smid E.J."/>
        </authorList>
    </citation>
    <scope>NUCLEOTIDE SEQUENCE [LARGE SCALE GENOMIC DNA]</scope>
    <source>
        <strain evidence="8">65</strain>
    </source>
</reference>
<evidence type="ECO:0000313" key="7">
    <source>
        <dbReference type="EMBL" id="ONH67187.1"/>
    </source>
</evidence>
<dbReference type="OMA" id="CCCGQII"/>
<dbReference type="GO" id="GO:0046872">
    <property type="term" value="F:metal ion binding"/>
    <property type="evidence" value="ECO:0007669"/>
    <property type="project" value="UniProtKB-KW"/>
</dbReference>
<gene>
    <name evidence="7" type="ORF">BON22_3160</name>
    <name evidence="6" type="ORF">CYFA0S_10e02322g</name>
</gene>
<evidence type="ECO:0000256" key="1">
    <source>
        <dbReference type="ARBA" id="ARBA00005613"/>
    </source>
</evidence>
<keyword evidence="3" id="KW-0862">Zinc</keyword>
<accession>A0A061B7B5</accession>
<organism evidence="6">
    <name type="scientific">Cyberlindnera fabianii</name>
    <name type="common">Yeast</name>
    <name type="synonym">Hansenula fabianii</name>
    <dbReference type="NCBI Taxonomy" id="36022"/>
    <lineage>
        <taxon>Eukaryota</taxon>
        <taxon>Fungi</taxon>
        <taxon>Dikarya</taxon>
        <taxon>Ascomycota</taxon>
        <taxon>Saccharomycotina</taxon>
        <taxon>Saccharomycetes</taxon>
        <taxon>Phaffomycetales</taxon>
        <taxon>Phaffomycetaceae</taxon>
        <taxon>Cyberlindnera</taxon>
    </lineage>
</organism>
<dbReference type="InterPro" id="IPR004910">
    <property type="entry name" value="Yippee/Mis18/Cereblon"/>
</dbReference>
<dbReference type="EMBL" id="LK052895">
    <property type="protein sequence ID" value="CDR42791.1"/>
    <property type="molecule type" value="Genomic_DNA"/>
</dbReference>
<dbReference type="EMBL" id="MPUK01000005">
    <property type="protein sequence ID" value="ONH67187.1"/>
    <property type="molecule type" value="Genomic_DNA"/>
</dbReference>
<reference evidence="6" key="1">
    <citation type="journal article" date="2014" name="Genome Announc.">
        <title>Genome sequence of the yeast Cyberlindnera fabianii (Hansenula fabianii).</title>
        <authorList>
            <person name="Freel K.C."/>
            <person name="Sarilar V."/>
            <person name="Neuveglise C."/>
            <person name="Devillers H."/>
            <person name="Friedrich A."/>
            <person name="Schacherer J."/>
        </authorList>
    </citation>
    <scope>NUCLEOTIDE SEQUENCE</scope>
    <source>
        <strain evidence="6">YJS4271</strain>
    </source>
</reference>
<reference evidence="7" key="3">
    <citation type="submission" date="2017-01" db="EMBL/GenBank/DDBJ databases">
        <authorList>
            <person name="Mah S.A."/>
            <person name="Swanson W.J."/>
            <person name="Moy G.W."/>
            <person name="Vacquier V.D."/>
        </authorList>
    </citation>
    <scope>NUCLEOTIDE SEQUENCE [LARGE SCALE GENOMIC DNA]</scope>
    <source>
        <strain evidence="7">65</strain>
    </source>
</reference>